<dbReference type="InterPro" id="IPR010502">
    <property type="entry name" value="Carb-bd_dom_fam9"/>
</dbReference>
<dbReference type="CDD" id="cd09620">
    <property type="entry name" value="CBM9_like_3"/>
    <property type="match status" value="1"/>
</dbReference>
<evidence type="ECO:0000259" key="1">
    <source>
        <dbReference type="Pfam" id="PF16011"/>
    </source>
</evidence>
<dbReference type="EMBL" id="JBHSJG010000032">
    <property type="protein sequence ID" value="MFC4987814.1"/>
    <property type="molecule type" value="Genomic_DNA"/>
</dbReference>
<keyword evidence="3" id="KW-1185">Reference proteome</keyword>
<dbReference type="Proteomes" id="UP001595925">
    <property type="component" value="Unassembled WGS sequence"/>
</dbReference>
<name>A0ABD5QE13_9EURY</name>
<reference evidence="2 3" key="1">
    <citation type="journal article" date="2019" name="Int. J. Syst. Evol. Microbiol.">
        <title>The Global Catalogue of Microorganisms (GCM) 10K type strain sequencing project: providing services to taxonomists for standard genome sequencing and annotation.</title>
        <authorList>
            <consortium name="The Broad Institute Genomics Platform"/>
            <consortium name="The Broad Institute Genome Sequencing Center for Infectious Disease"/>
            <person name="Wu L."/>
            <person name="Ma J."/>
        </authorList>
    </citation>
    <scope>NUCLEOTIDE SEQUENCE [LARGE SCALE GENOMIC DNA]</scope>
    <source>
        <strain evidence="2 3">CGMCC 1.15824</strain>
    </source>
</reference>
<evidence type="ECO:0000313" key="2">
    <source>
        <dbReference type="EMBL" id="MFC4987814.1"/>
    </source>
</evidence>
<evidence type="ECO:0000313" key="3">
    <source>
        <dbReference type="Proteomes" id="UP001595925"/>
    </source>
</evidence>
<gene>
    <name evidence="2" type="ORF">ACFPFO_08555</name>
</gene>
<feature type="domain" description="Carbohydrate-binding" evidence="1">
    <location>
        <begin position="27"/>
        <end position="218"/>
    </location>
</feature>
<dbReference type="Gene3D" id="2.60.40.1190">
    <property type="match status" value="1"/>
</dbReference>
<dbReference type="AlphaFoldDB" id="A0ABD5QE13"/>
<protein>
    <submittedName>
        <fullName evidence="2">Carbohydrate-binding family 9-like protein</fullName>
    </submittedName>
</protein>
<dbReference type="Pfam" id="PF16011">
    <property type="entry name" value="CBM9_2"/>
    <property type="match status" value="1"/>
</dbReference>
<dbReference type="SUPFAM" id="SSF49344">
    <property type="entry name" value="CBD9-like"/>
    <property type="match status" value="1"/>
</dbReference>
<organism evidence="2 3">
    <name type="scientific">Saliphagus infecundisoli</name>
    <dbReference type="NCBI Taxonomy" id="1849069"/>
    <lineage>
        <taxon>Archaea</taxon>
        <taxon>Methanobacteriati</taxon>
        <taxon>Methanobacteriota</taxon>
        <taxon>Stenosarchaea group</taxon>
        <taxon>Halobacteria</taxon>
        <taxon>Halobacteriales</taxon>
        <taxon>Natrialbaceae</taxon>
        <taxon>Saliphagus</taxon>
    </lineage>
</organism>
<comment type="caution">
    <text evidence="2">The sequence shown here is derived from an EMBL/GenBank/DDBJ whole genome shotgun (WGS) entry which is preliminary data.</text>
</comment>
<sequence>MKTYTIRRADGDVPLGETVAGTPWVKADTVYIDEFSWHDEGPKPATQGHVLYDDRALFLQFFAEDDEIHAETTELNGPTYADSSVEFFAAPGGDRYFNFEANCCGQFKLAWQEPGWQVHGQRELISPELASRIDVRTSVPGSTKEPAPGDDGWWLAAAIPFSVLSELTGREIGPETGTEWRGNVYRSGVPDPRKATWNPIEEPEPAYHSPEYFGRLRFE</sequence>
<dbReference type="RefSeq" id="WP_224828320.1">
    <property type="nucleotide sequence ID" value="NZ_JAIVEF010000005.1"/>
</dbReference>
<proteinExistence type="predicted"/>
<accession>A0ABD5QE13</accession>